<accession>A0A5M6D7A4</accession>
<dbReference type="EMBL" id="VWSF01000020">
    <property type="protein sequence ID" value="KAA5541729.1"/>
    <property type="molecule type" value="Genomic_DNA"/>
</dbReference>
<dbReference type="InterPro" id="IPR013658">
    <property type="entry name" value="SGL"/>
</dbReference>
<protein>
    <submittedName>
        <fullName evidence="3">SMP-30/gluconolactonase/LRE family protein</fullName>
    </submittedName>
</protein>
<evidence type="ECO:0000259" key="2">
    <source>
        <dbReference type="Pfam" id="PF08450"/>
    </source>
</evidence>
<name>A0A5M6D7A4_9BACT</name>
<dbReference type="Pfam" id="PF08450">
    <property type="entry name" value="SGL"/>
    <property type="match status" value="1"/>
</dbReference>
<dbReference type="GO" id="GO:0016787">
    <property type="term" value="F:hydrolase activity"/>
    <property type="evidence" value="ECO:0007669"/>
    <property type="project" value="UniProtKB-KW"/>
</dbReference>
<proteinExistence type="predicted"/>
<dbReference type="Gene3D" id="2.120.10.30">
    <property type="entry name" value="TolB, C-terminal domain"/>
    <property type="match status" value="1"/>
</dbReference>
<dbReference type="SUPFAM" id="SSF63829">
    <property type="entry name" value="Calcium-dependent phosphotriesterase"/>
    <property type="match status" value="1"/>
</dbReference>
<organism evidence="3 4">
    <name type="scientific">Adhaeribacter rhizoryzae</name>
    <dbReference type="NCBI Taxonomy" id="2607907"/>
    <lineage>
        <taxon>Bacteria</taxon>
        <taxon>Pseudomonadati</taxon>
        <taxon>Bacteroidota</taxon>
        <taxon>Cytophagia</taxon>
        <taxon>Cytophagales</taxon>
        <taxon>Hymenobacteraceae</taxon>
        <taxon>Adhaeribacter</taxon>
    </lineage>
</organism>
<keyword evidence="1" id="KW-0378">Hydrolase</keyword>
<gene>
    <name evidence="3" type="ORF">F0145_20270</name>
</gene>
<dbReference type="Proteomes" id="UP000323426">
    <property type="component" value="Unassembled WGS sequence"/>
</dbReference>
<reference evidence="3 4" key="1">
    <citation type="submission" date="2019-09" db="EMBL/GenBank/DDBJ databases">
        <title>Genome sequence and assembly of Adhaeribacter sp.</title>
        <authorList>
            <person name="Chhetri G."/>
        </authorList>
    </citation>
    <scope>NUCLEOTIDE SEQUENCE [LARGE SCALE GENOMIC DNA]</scope>
    <source>
        <strain evidence="3 4">DK36</strain>
    </source>
</reference>
<dbReference type="InterPro" id="IPR011042">
    <property type="entry name" value="6-blade_b-propeller_TolB-like"/>
</dbReference>
<sequence>MNNPLSNQSAMAADSTLSQLVAGDATPQLISKQFKFTEGPATDKAGNIYFTDQPNNNIWKYDTAGKLSIFLDKAGRANGLGFDKKGNLLACADEQNQLWSISPKGKITVLVTDYQGQKLNGPNDLWIDAKGGIYLTDPYYQRDYWERQKPEIEGQKVYYLAPRKKELMVVADDLAQPNGIIGTPDGKYLFVADIRANKTYKYTIAPDGTLTEKTLFVNQGSDGITLDEHGNIYLTGRGVTVYSPAGKKIGNIPVPANWTGNVTFGGKDRKTLFITASESVFTLPMQVKGGNHY</sequence>
<dbReference type="PANTHER" id="PTHR47572:SF4">
    <property type="entry name" value="LACTONASE DRP35"/>
    <property type="match status" value="1"/>
</dbReference>
<evidence type="ECO:0000256" key="1">
    <source>
        <dbReference type="ARBA" id="ARBA00022801"/>
    </source>
</evidence>
<dbReference type="InterPro" id="IPR051262">
    <property type="entry name" value="SMP-30/CGR1_Lactonase"/>
</dbReference>
<feature type="domain" description="SMP-30/Gluconolactonase/LRE-like region" evidence="2">
    <location>
        <begin position="36"/>
        <end position="277"/>
    </location>
</feature>
<evidence type="ECO:0000313" key="4">
    <source>
        <dbReference type="Proteomes" id="UP000323426"/>
    </source>
</evidence>
<comment type="caution">
    <text evidence="3">The sequence shown here is derived from an EMBL/GenBank/DDBJ whole genome shotgun (WGS) entry which is preliminary data.</text>
</comment>
<evidence type="ECO:0000313" key="3">
    <source>
        <dbReference type="EMBL" id="KAA5541729.1"/>
    </source>
</evidence>
<keyword evidence="4" id="KW-1185">Reference proteome</keyword>
<dbReference type="AlphaFoldDB" id="A0A5M6D7A4"/>
<dbReference type="PANTHER" id="PTHR47572">
    <property type="entry name" value="LIPOPROTEIN-RELATED"/>
    <property type="match status" value="1"/>
</dbReference>